<comment type="caution">
    <text evidence="5">The sequence shown here is derived from an EMBL/GenBank/DDBJ whole genome shotgun (WGS) entry which is preliminary data.</text>
</comment>
<evidence type="ECO:0000259" key="3">
    <source>
        <dbReference type="Pfam" id="PF02563"/>
    </source>
</evidence>
<dbReference type="RefSeq" id="WP_340342446.1">
    <property type="nucleotide sequence ID" value="NZ_JBBKZT010000005.1"/>
</dbReference>
<organism evidence="5 6">
    <name type="scientific">Variovorax rhizosphaerae</name>
    <dbReference type="NCBI Taxonomy" id="1836200"/>
    <lineage>
        <taxon>Bacteria</taxon>
        <taxon>Pseudomonadati</taxon>
        <taxon>Pseudomonadota</taxon>
        <taxon>Betaproteobacteria</taxon>
        <taxon>Burkholderiales</taxon>
        <taxon>Comamonadaceae</taxon>
        <taxon>Variovorax</taxon>
    </lineage>
</organism>
<dbReference type="InterPro" id="IPR003715">
    <property type="entry name" value="Poly_export_N"/>
</dbReference>
<evidence type="ECO:0000313" key="5">
    <source>
        <dbReference type="EMBL" id="MEJ8847294.1"/>
    </source>
</evidence>
<feature type="domain" description="Soluble ligand binding" evidence="4">
    <location>
        <begin position="190"/>
        <end position="239"/>
    </location>
</feature>
<feature type="domain" description="Polysaccharide export protein N-terminal" evidence="3">
    <location>
        <begin position="80"/>
        <end position="154"/>
    </location>
</feature>
<dbReference type="PANTHER" id="PTHR33619">
    <property type="entry name" value="POLYSACCHARIDE EXPORT PROTEIN GFCE-RELATED"/>
    <property type="match status" value="1"/>
</dbReference>
<dbReference type="Pfam" id="PF02563">
    <property type="entry name" value="Poly_export"/>
    <property type="match status" value="2"/>
</dbReference>
<sequence length="307" mass="33603">MAAATTTGSAPQPDADYTFSPGDEFDLRVPDAPQLDQSLRVLPDGTVSLPLMGLVRFQGRSVDEVQKDLRTRLDKLAGEAPNRDYLLRRNDELEIKFPFAVMLNDVVRLRPDGKIQLQLVGMVRAEGRSPEELAQDLRTRYATYLRNPDLAVIVRSVNSQSVRTANGVGRAGLQGLRPTIVVRSFQPAQVFVGGEVARPGMLPFRPGLSLVQAMVEAGGQLPSGDPSALILLRRGQDNTLEAVNAGFTADALRSPDRDILLRPYDVVMLPKSGVAIVADNLNQYLYNLVPFLRNGSVALNYDNVGRR</sequence>
<feature type="domain" description="Polysaccharide export protein N-terminal" evidence="3">
    <location>
        <begin position="12"/>
        <end position="75"/>
    </location>
</feature>
<evidence type="ECO:0000256" key="2">
    <source>
        <dbReference type="SAM" id="MobiDB-lite"/>
    </source>
</evidence>
<dbReference type="PANTHER" id="PTHR33619:SF3">
    <property type="entry name" value="POLYSACCHARIDE EXPORT PROTEIN GFCE-RELATED"/>
    <property type="match status" value="1"/>
</dbReference>
<dbReference type="Pfam" id="PF10531">
    <property type="entry name" value="SLBB"/>
    <property type="match status" value="1"/>
</dbReference>
<keyword evidence="6" id="KW-1185">Reference proteome</keyword>
<dbReference type="Gene3D" id="3.10.560.10">
    <property type="entry name" value="Outer membrane lipoprotein wza domain like"/>
    <property type="match status" value="1"/>
</dbReference>
<proteinExistence type="predicted"/>
<evidence type="ECO:0000259" key="4">
    <source>
        <dbReference type="Pfam" id="PF10531"/>
    </source>
</evidence>
<gene>
    <name evidence="5" type="ORF">WKW82_11575</name>
</gene>
<dbReference type="Gene3D" id="3.30.1950.10">
    <property type="entry name" value="wza like domain"/>
    <property type="match status" value="2"/>
</dbReference>
<protein>
    <submittedName>
        <fullName evidence="5">Polysaccharide biosynthesis/export family protein</fullName>
    </submittedName>
</protein>
<accession>A0ABU8WK34</accession>
<evidence type="ECO:0000313" key="6">
    <source>
        <dbReference type="Proteomes" id="UP001385892"/>
    </source>
</evidence>
<dbReference type="EMBL" id="JBBKZT010000005">
    <property type="protein sequence ID" value="MEJ8847294.1"/>
    <property type="molecule type" value="Genomic_DNA"/>
</dbReference>
<evidence type="ECO:0000256" key="1">
    <source>
        <dbReference type="ARBA" id="ARBA00022729"/>
    </source>
</evidence>
<dbReference type="InterPro" id="IPR049712">
    <property type="entry name" value="Poly_export"/>
</dbReference>
<feature type="compositionally biased region" description="Polar residues" evidence="2">
    <location>
        <begin position="1"/>
        <end position="10"/>
    </location>
</feature>
<dbReference type="InterPro" id="IPR019554">
    <property type="entry name" value="Soluble_ligand-bd"/>
</dbReference>
<dbReference type="Proteomes" id="UP001385892">
    <property type="component" value="Unassembled WGS sequence"/>
</dbReference>
<feature type="region of interest" description="Disordered" evidence="2">
    <location>
        <begin position="1"/>
        <end position="23"/>
    </location>
</feature>
<reference evidence="5 6" key="1">
    <citation type="submission" date="2024-03" db="EMBL/GenBank/DDBJ databases">
        <title>Novel species of the genus Variovorax.</title>
        <authorList>
            <person name="Liu Q."/>
            <person name="Xin Y.-H."/>
        </authorList>
    </citation>
    <scope>NUCLEOTIDE SEQUENCE [LARGE SCALE GENOMIC DNA]</scope>
    <source>
        <strain evidence="5 6">KACC 18900</strain>
    </source>
</reference>
<keyword evidence="1" id="KW-0732">Signal</keyword>
<name>A0ABU8WK34_9BURK</name>